<dbReference type="PANTHER" id="PTHR30481:SF4">
    <property type="entry name" value="SITE-SPECIFIC DNA-METHYLTRANSFERASE (ADENINE-SPECIFIC)"/>
    <property type="match status" value="1"/>
</dbReference>
<dbReference type="GO" id="GO:0043565">
    <property type="term" value="F:sequence-specific DNA binding"/>
    <property type="evidence" value="ECO:0007669"/>
    <property type="project" value="TreeGrafter"/>
</dbReference>
<accession>A0A1A9VZ51</accession>
<keyword evidence="3" id="KW-0949">S-adenosyl-L-methionine</keyword>
<evidence type="ECO:0000256" key="3">
    <source>
        <dbReference type="ARBA" id="ARBA00022691"/>
    </source>
</evidence>
<keyword evidence="1" id="KW-0489">Methyltransferase</keyword>
<dbReference type="Proteomes" id="UP000091820">
    <property type="component" value="Unassembled WGS sequence"/>
</dbReference>
<dbReference type="GO" id="GO:1904047">
    <property type="term" value="F:S-adenosyl-L-methionine binding"/>
    <property type="evidence" value="ECO:0007669"/>
    <property type="project" value="TreeGrafter"/>
</dbReference>
<evidence type="ECO:0000313" key="4">
    <source>
        <dbReference type="EnsemblMetazoa" id="GBRI000097-PA"/>
    </source>
</evidence>
<evidence type="ECO:0000256" key="2">
    <source>
        <dbReference type="ARBA" id="ARBA00022679"/>
    </source>
</evidence>
<dbReference type="InterPro" id="IPR029063">
    <property type="entry name" value="SAM-dependent_MTases_sf"/>
</dbReference>
<reference evidence="5" key="1">
    <citation type="submission" date="2014-03" db="EMBL/GenBank/DDBJ databases">
        <authorList>
            <person name="Aksoy S."/>
            <person name="Warren W."/>
            <person name="Wilson R.K."/>
        </authorList>
    </citation>
    <scope>NUCLEOTIDE SEQUENCE [LARGE SCALE GENOMIC DNA]</scope>
    <source>
        <strain evidence="5">IAEA</strain>
    </source>
</reference>
<dbReference type="InterPro" id="IPR012327">
    <property type="entry name" value="MeTrfase_D12"/>
</dbReference>
<protein>
    <recommendedName>
        <fullName evidence="6">DNA adenine methylase</fullName>
    </recommendedName>
</protein>
<proteinExistence type="predicted"/>
<dbReference type="PANTHER" id="PTHR30481">
    <property type="entry name" value="DNA ADENINE METHYLASE"/>
    <property type="match status" value="1"/>
</dbReference>
<name>A0A1A9VZ51_9MUSC</name>
<dbReference type="SUPFAM" id="SSF53335">
    <property type="entry name" value="S-adenosyl-L-methionine-dependent methyltransferases"/>
    <property type="match status" value="1"/>
</dbReference>
<dbReference type="GO" id="GO:0009007">
    <property type="term" value="F:site-specific DNA-methyltransferase (adenine-specific) activity"/>
    <property type="evidence" value="ECO:0007669"/>
    <property type="project" value="UniProtKB-EC"/>
</dbReference>
<dbReference type="GO" id="GO:0006298">
    <property type="term" value="P:mismatch repair"/>
    <property type="evidence" value="ECO:0007669"/>
    <property type="project" value="TreeGrafter"/>
</dbReference>
<dbReference type="GO" id="GO:0032259">
    <property type="term" value="P:methylation"/>
    <property type="evidence" value="ECO:0007669"/>
    <property type="project" value="UniProtKB-KW"/>
</dbReference>
<sequence>MEEFVRQFKWALTSRKLFEWQQKMPPEILTDIQRAARFYYLQHLAFGGKVFGQTFGTSAVRSQAVNLLRLEEQLSLAHLRLSGGSAVALEGQHKICLFNKALSGVTIEHLSWQTCVEKYDRPHTLFYLDPPYWKTQGYGVPFSFDEYENMARLAKNINGKMIISVNDIPEMREVFSALSQESVQLSYSLGNSKNKVSELIIMN</sequence>
<dbReference type="Gene3D" id="3.40.50.150">
    <property type="entry name" value="Vaccinia Virus protein VP39"/>
    <property type="match status" value="1"/>
</dbReference>
<evidence type="ECO:0000256" key="1">
    <source>
        <dbReference type="ARBA" id="ARBA00022603"/>
    </source>
</evidence>
<keyword evidence="2" id="KW-0808">Transferase</keyword>
<dbReference type="VEuPathDB" id="VectorBase:GBRI000097"/>
<dbReference type="EnsemblMetazoa" id="GBRI000097-RA">
    <property type="protein sequence ID" value="GBRI000097-PA"/>
    <property type="gene ID" value="GBRI000097"/>
</dbReference>
<dbReference type="AlphaFoldDB" id="A0A1A9VZ51"/>
<keyword evidence="5" id="KW-1185">Reference proteome</keyword>
<dbReference type="GO" id="GO:0009307">
    <property type="term" value="P:DNA restriction-modification system"/>
    <property type="evidence" value="ECO:0007669"/>
    <property type="project" value="InterPro"/>
</dbReference>
<evidence type="ECO:0000313" key="5">
    <source>
        <dbReference type="Proteomes" id="UP000091820"/>
    </source>
</evidence>
<evidence type="ECO:0008006" key="6">
    <source>
        <dbReference type="Google" id="ProtNLM"/>
    </source>
</evidence>
<organism evidence="4 5">
    <name type="scientific">Glossina brevipalpis</name>
    <dbReference type="NCBI Taxonomy" id="37001"/>
    <lineage>
        <taxon>Eukaryota</taxon>
        <taxon>Metazoa</taxon>
        <taxon>Ecdysozoa</taxon>
        <taxon>Arthropoda</taxon>
        <taxon>Hexapoda</taxon>
        <taxon>Insecta</taxon>
        <taxon>Pterygota</taxon>
        <taxon>Neoptera</taxon>
        <taxon>Endopterygota</taxon>
        <taxon>Diptera</taxon>
        <taxon>Brachycera</taxon>
        <taxon>Muscomorpha</taxon>
        <taxon>Hippoboscoidea</taxon>
        <taxon>Glossinidae</taxon>
        <taxon>Glossina</taxon>
    </lineage>
</organism>
<reference evidence="4" key="2">
    <citation type="submission" date="2020-05" db="UniProtKB">
        <authorList>
            <consortium name="EnsemblMetazoa"/>
        </authorList>
    </citation>
    <scope>IDENTIFICATION</scope>
    <source>
        <strain evidence="4">IAEA</strain>
    </source>
</reference>
<dbReference type="STRING" id="37001.A0A1A9VZ51"/>